<dbReference type="RefSeq" id="WP_154268478.1">
    <property type="nucleotide sequence ID" value="NZ_WKQO01000001.1"/>
</dbReference>
<dbReference type="Proteomes" id="UP000465607">
    <property type="component" value="Unassembled WGS sequence"/>
</dbReference>
<evidence type="ECO:0000256" key="2">
    <source>
        <dbReference type="ARBA" id="ARBA00022679"/>
    </source>
</evidence>
<keyword evidence="3" id="KW-0677">Repeat</keyword>
<name>A0A7X2M8M4_9FIRM</name>
<reference evidence="4 5" key="1">
    <citation type="journal article" date="2019" name="Nat. Med.">
        <title>A library of human gut bacterial isolates paired with longitudinal multiomics data enables mechanistic microbiome research.</title>
        <authorList>
            <person name="Poyet M."/>
            <person name="Groussin M."/>
            <person name="Gibbons S.M."/>
            <person name="Avila-Pacheco J."/>
            <person name="Jiang X."/>
            <person name="Kearney S.M."/>
            <person name="Perrotta A.R."/>
            <person name="Berdy B."/>
            <person name="Zhao S."/>
            <person name="Lieberman T.D."/>
            <person name="Swanson P.K."/>
            <person name="Smith M."/>
            <person name="Roesemann S."/>
            <person name="Alexander J.E."/>
            <person name="Rich S.A."/>
            <person name="Livny J."/>
            <person name="Vlamakis H."/>
            <person name="Clish C."/>
            <person name="Bullock K."/>
            <person name="Deik A."/>
            <person name="Scott J."/>
            <person name="Pierce K.A."/>
            <person name="Xavier R.J."/>
            <person name="Alm E.J."/>
        </authorList>
    </citation>
    <scope>NUCLEOTIDE SEQUENCE [LARGE SCALE GENOMIC DNA]</scope>
    <source>
        <strain evidence="4 5">BIOML-A5</strain>
    </source>
</reference>
<dbReference type="CDD" id="cd04647">
    <property type="entry name" value="LbH_MAT_like"/>
    <property type="match status" value="1"/>
</dbReference>
<organism evidence="4 5">
    <name type="scientific">Agathobacter rectalis</name>
    <dbReference type="NCBI Taxonomy" id="39491"/>
    <lineage>
        <taxon>Bacteria</taxon>
        <taxon>Bacillati</taxon>
        <taxon>Bacillota</taxon>
        <taxon>Clostridia</taxon>
        <taxon>Lachnospirales</taxon>
        <taxon>Lachnospiraceae</taxon>
        <taxon>Agathobacter</taxon>
    </lineage>
</organism>
<dbReference type="GO" id="GO:0005829">
    <property type="term" value="C:cytosol"/>
    <property type="evidence" value="ECO:0007669"/>
    <property type="project" value="TreeGrafter"/>
</dbReference>
<dbReference type="AlphaFoldDB" id="A0A7X2M8M4"/>
<dbReference type="GO" id="GO:0008374">
    <property type="term" value="F:O-acyltransferase activity"/>
    <property type="evidence" value="ECO:0007669"/>
    <property type="project" value="TreeGrafter"/>
</dbReference>
<dbReference type="EMBL" id="WKQV01000001">
    <property type="protein sequence ID" value="MSD25955.1"/>
    <property type="molecule type" value="Genomic_DNA"/>
</dbReference>
<gene>
    <name evidence="4" type="ORF">GKE44_01900</name>
</gene>
<evidence type="ECO:0000256" key="3">
    <source>
        <dbReference type="ARBA" id="ARBA00022737"/>
    </source>
</evidence>
<dbReference type="Gene3D" id="2.160.10.10">
    <property type="entry name" value="Hexapeptide repeat proteins"/>
    <property type="match status" value="1"/>
</dbReference>
<dbReference type="Pfam" id="PF00132">
    <property type="entry name" value="Hexapep"/>
    <property type="match status" value="1"/>
</dbReference>
<dbReference type="PANTHER" id="PTHR23416:SF23">
    <property type="entry name" value="ACETYLTRANSFERASE C18B11.09C-RELATED"/>
    <property type="match status" value="1"/>
</dbReference>
<sequence>MERRLSSRKTYFSPYRRERSFVGGVPSDPYLISFGNNVIIAVSVEFVTHDIFYHALNQTYSELGKFYPHFDTITIEDNVCIGGFSKIMPGVVIGEGAIVAGGSVVTKDVPKGAIVGGNPAKVIGWTEELAKRRIAENRINYTVSNDVEEVEKYYWEILSRKNNL</sequence>
<dbReference type="InterPro" id="IPR018357">
    <property type="entry name" value="Hexapep_transf_CS"/>
</dbReference>
<dbReference type="SUPFAM" id="SSF51161">
    <property type="entry name" value="Trimeric LpxA-like enzymes"/>
    <property type="match status" value="1"/>
</dbReference>
<dbReference type="InterPro" id="IPR011004">
    <property type="entry name" value="Trimer_LpxA-like_sf"/>
</dbReference>
<accession>A0A7X2M8M4</accession>
<dbReference type="InterPro" id="IPR051159">
    <property type="entry name" value="Hexapeptide_acetyltransf"/>
</dbReference>
<evidence type="ECO:0000256" key="1">
    <source>
        <dbReference type="ARBA" id="ARBA00007274"/>
    </source>
</evidence>
<evidence type="ECO:0000313" key="4">
    <source>
        <dbReference type="EMBL" id="MSD25955.1"/>
    </source>
</evidence>
<evidence type="ECO:0000313" key="5">
    <source>
        <dbReference type="Proteomes" id="UP000465607"/>
    </source>
</evidence>
<comment type="similarity">
    <text evidence="1">Belongs to the transferase hexapeptide repeat family.</text>
</comment>
<protein>
    <submittedName>
        <fullName evidence="4">Acyltransferase</fullName>
    </submittedName>
</protein>
<comment type="caution">
    <text evidence="4">The sequence shown here is derived from an EMBL/GenBank/DDBJ whole genome shotgun (WGS) entry which is preliminary data.</text>
</comment>
<dbReference type="InterPro" id="IPR001451">
    <property type="entry name" value="Hexapep"/>
</dbReference>
<dbReference type="PROSITE" id="PS00101">
    <property type="entry name" value="HEXAPEP_TRANSFERASES"/>
    <property type="match status" value="1"/>
</dbReference>
<dbReference type="PANTHER" id="PTHR23416">
    <property type="entry name" value="SIALIC ACID SYNTHASE-RELATED"/>
    <property type="match status" value="1"/>
</dbReference>
<proteinExistence type="inferred from homology"/>
<keyword evidence="2 4" id="KW-0808">Transferase</keyword>
<keyword evidence="4" id="KW-0012">Acyltransferase</keyword>